<dbReference type="Gene3D" id="1.10.443.10">
    <property type="entry name" value="Intergrase catalytic core"/>
    <property type="match status" value="1"/>
</dbReference>
<comment type="caution">
    <text evidence="2">The sequence shown here is derived from an EMBL/GenBank/DDBJ whole genome shotgun (WGS) entry which is preliminary data.</text>
</comment>
<feature type="chain" id="PRO_5047108705" description="Helix-turn-helix domain-containing protein" evidence="1">
    <location>
        <begin position="25"/>
        <end position="162"/>
    </location>
</feature>
<evidence type="ECO:0000313" key="2">
    <source>
        <dbReference type="EMBL" id="MFD1308813.1"/>
    </source>
</evidence>
<proteinExistence type="predicted"/>
<evidence type="ECO:0000256" key="1">
    <source>
        <dbReference type="SAM" id="SignalP"/>
    </source>
</evidence>
<feature type="signal peptide" evidence="1">
    <location>
        <begin position="1"/>
        <end position="24"/>
    </location>
</feature>
<reference evidence="3" key="1">
    <citation type="journal article" date="2019" name="Int. J. Syst. Evol. Microbiol.">
        <title>The Global Catalogue of Microorganisms (GCM) 10K type strain sequencing project: providing services to taxonomists for standard genome sequencing and annotation.</title>
        <authorList>
            <consortium name="The Broad Institute Genomics Platform"/>
            <consortium name="The Broad Institute Genome Sequencing Center for Infectious Disease"/>
            <person name="Wu L."/>
            <person name="Ma J."/>
        </authorList>
    </citation>
    <scope>NUCLEOTIDE SEQUENCE [LARGE SCALE GENOMIC DNA]</scope>
    <source>
        <strain evidence="3">CGMCC 4.7020</strain>
    </source>
</reference>
<evidence type="ECO:0000313" key="3">
    <source>
        <dbReference type="Proteomes" id="UP001597058"/>
    </source>
</evidence>
<keyword evidence="1" id="KW-0732">Signal</keyword>
<dbReference type="RefSeq" id="WP_381233378.1">
    <property type="nucleotide sequence ID" value="NZ_JBHSKH010000010.1"/>
</dbReference>
<keyword evidence="3" id="KW-1185">Reference proteome</keyword>
<dbReference type="EMBL" id="JBHTMM010000030">
    <property type="protein sequence ID" value="MFD1308813.1"/>
    <property type="molecule type" value="Genomic_DNA"/>
</dbReference>
<protein>
    <recommendedName>
        <fullName evidence="4">Helix-turn-helix domain-containing protein</fullName>
    </recommendedName>
</protein>
<evidence type="ECO:0008006" key="4">
    <source>
        <dbReference type="Google" id="ProtNLM"/>
    </source>
</evidence>
<gene>
    <name evidence="2" type="ORF">ACFQ5X_23525</name>
</gene>
<name>A0ABW3XHA3_9ACTN</name>
<dbReference type="Proteomes" id="UP001597058">
    <property type="component" value="Unassembled WGS sequence"/>
</dbReference>
<dbReference type="InterPro" id="IPR013762">
    <property type="entry name" value="Integrase-like_cat_sf"/>
</dbReference>
<organism evidence="2 3">
    <name type="scientific">Streptomyces kaempferi</name>
    <dbReference type="NCBI Taxonomy" id="333725"/>
    <lineage>
        <taxon>Bacteria</taxon>
        <taxon>Bacillati</taxon>
        <taxon>Actinomycetota</taxon>
        <taxon>Actinomycetes</taxon>
        <taxon>Kitasatosporales</taxon>
        <taxon>Streptomycetaceae</taxon>
        <taxon>Streptomyces</taxon>
    </lineage>
</organism>
<accession>A0ABW3XHA3</accession>
<sequence>MPATRHAALLALFLAGFWSAEVGAASSADLDLTAGAVHTKGSTRTLARTCPLDEWGVYVLGLRATHLGRRGAAPYRLVASATSAPNVVQSSVGSGFGDIARRSGLSTRARKVEPRDITRYVARKILNETGQLSEVARHLGLSSLDVAAGLADLQWHTGGDAA</sequence>